<dbReference type="AlphaFoldDB" id="A0A9Q0GK29"/>
<sequence>MFHWSNVLVFPVEEPEDLLDAVYHCGAKRSTSSHVYTPDSFSILKRFILLAEILSAKKVCQIEMLFCSVNKRQLLQAQHYRNVEIQVASHRISQVVIIQ</sequence>
<evidence type="ECO:0000313" key="2">
    <source>
        <dbReference type="Proteomes" id="UP001141806"/>
    </source>
</evidence>
<proteinExistence type="predicted"/>
<comment type="caution">
    <text evidence="1">The sequence shown here is derived from an EMBL/GenBank/DDBJ whole genome shotgun (WGS) entry which is preliminary data.</text>
</comment>
<accession>A0A9Q0GK29</accession>
<evidence type="ECO:0000313" key="1">
    <source>
        <dbReference type="EMBL" id="KAJ4937432.1"/>
    </source>
</evidence>
<gene>
    <name evidence="1" type="ORF">NE237_000011</name>
</gene>
<dbReference type="Proteomes" id="UP001141806">
    <property type="component" value="Unassembled WGS sequence"/>
</dbReference>
<name>A0A9Q0GK29_9MAGN</name>
<dbReference type="EMBL" id="JAMYWD010002475">
    <property type="protein sequence ID" value="KAJ4937432.1"/>
    <property type="molecule type" value="Genomic_DNA"/>
</dbReference>
<reference evidence="1" key="1">
    <citation type="journal article" date="2023" name="Plant J.">
        <title>The genome of the king protea, Protea cynaroides.</title>
        <authorList>
            <person name="Chang J."/>
            <person name="Duong T.A."/>
            <person name="Schoeman C."/>
            <person name="Ma X."/>
            <person name="Roodt D."/>
            <person name="Barker N."/>
            <person name="Li Z."/>
            <person name="Van de Peer Y."/>
            <person name="Mizrachi E."/>
        </authorList>
    </citation>
    <scope>NUCLEOTIDE SEQUENCE</scope>
    <source>
        <tissue evidence="1">Young leaves</tissue>
    </source>
</reference>
<protein>
    <submittedName>
        <fullName evidence="1">Uncharacterized protein</fullName>
    </submittedName>
</protein>
<organism evidence="1 2">
    <name type="scientific">Protea cynaroides</name>
    <dbReference type="NCBI Taxonomy" id="273540"/>
    <lineage>
        <taxon>Eukaryota</taxon>
        <taxon>Viridiplantae</taxon>
        <taxon>Streptophyta</taxon>
        <taxon>Embryophyta</taxon>
        <taxon>Tracheophyta</taxon>
        <taxon>Spermatophyta</taxon>
        <taxon>Magnoliopsida</taxon>
        <taxon>Proteales</taxon>
        <taxon>Proteaceae</taxon>
        <taxon>Protea</taxon>
    </lineage>
</organism>
<keyword evidence="2" id="KW-1185">Reference proteome</keyword>